<feature type="transmembrane region" description="Helical" evidence="5">
    <location>
        <begin position="107"/>
        <end position="127"/>
    </location>
</feature>
<dbReference type="PANTHER" id="PTHR23542:SF1">
    <property type="entry name" value="MAJOR FACILITATOR SUPERFAMILY (MFS) PROFILE DOMAIN-CONTAINING PROTEIN"/>
    <property type="match status" value="1"/>
</dbReference>
<dbReference type="GO" id="GO:0022857">
    <property type="term" value="F:transmembrane transporter activity"/>
    <property type="evidence" value="ECO:0007669"/>
    <property type="project" value="InterPro"/>
</dbReference>
<dbReference type="Gene3D" id="1.20.1250.20">
    <property type="entry name" value="MFS general substrate transporter like domains"/>
    <property type="match status" value="1"/>
</dbReference>
<gene>
    <name evidence="7" type="ORF">LI90_1454</name>
</gene>
<feature type="domain" description="Major facilitator superfamily (MFS) profile" evidence="6">
    <location>
        <begin position="210"/>
        <end position="410"/>
    </location>
</feature>
<evidence type="ECO:0000256" key="5">
    <source>
        <dbReference type="SAM" id="Phobius"/>
    </source>
</evidence>
<keyword evidence="8" id="KW-1185">Reference proteome</keyword>
<evidence type="ECO:0000256" key="3">
    <source>
        <dbReference type="ARBA" id="ARBA00022989"/>
    </source>
</evidence>
<evidence type="ECO:0000259" key="6">
    <source>
        <dbReference type="PROSITE" id="PS50850"/>
    </source>
</evidence>
<feature type="transmembrane region" description="Helical" evidence="5">
    <location>
        <begin position="251"/>
        <end position="268"/>
    </location>
</feature>
<accession>A0A132MQ09</accession>
<dbReference type="PATRIC" id="fig|1469144.10.peg.1596"/>
<dbReference type="GO" id="GO:0005886">
    <property type="term" value="C:plasma membrane"/>
    <property type="evidence" value="ECO:0007669"/>
    <property type="project" value="UniProtKB-SubCell"/>
</dbReference>
<comment type="subcellular location">
    <subcellularLocation>
        <location evidence="1">Cell membrane</location>
        <topology evidence="1">Multi-pass membrane protein</topology>
    </subcellularLocation>
</comment>
<protein>
    <submittedName>
        <fullName evidence="7">Putative transmembrane efflux protein</fullName>
    </submittedName>
</protein>
<dbReference type="STRING" id="1469144.LI90_1454"/>
<dbReference type="PROSITE" id="PS50850">
    <property type="entry name" value="MFS"/>
    <property type="match status" value="1"/>
</dbReference>
<feature type="transmembrane region" description="Helical" evidence="5">
    <location>
        <begin position="12"/>
        <end position="40"/>
    </location>
</feature>
<feature type="transmembrane region" description="Helical" evidence="5">
    <location>
        <begin position="171"/>
        <end position="190"/>
    </location>
</feature>
<dbReference type="InterPro" id="IPR011701">
    <property type="entry name" value="MFS"/>
</dbReference>
<dbReference type="RefSeq" id="WP_066885766.1">
    <property type="nucleotide sequence ID" value="NZ_JYIK01001103.1"/>
</dbReference>
<keyword evidence="2 5" id="KW-0812">Transmembrane</keyword>
<dbReference type="EMBL" id="LAXD01000001">
    <property type="protein sequence ID" value="KWW99815.1"/>
    <property type="molecule type" value="Genomic_DNA"/>
</dbReference>
<sequence length="410" mass="42906">MLKPYRELFSIPGTLAFSAAGFLARITMSTVGLGIVLLLSAVHGRYGLAGLVSGTYTLVAALISPQVGRLSDRYGQSRLLLPAACVFTVGLLSLVVCAVTGAPDWTLFAAAAVTGCGMPSVGSLIRARWAKLYSGTSRLHTAYSLESVLDELVFVTGPILVTALTTQVHRMAGLLAVWALAVTGMLWLSAQRATQPVPHGPEHHAGPSLIRLRGLRTMFVVMLGLGGLFGSTEVVTVAFVDHAGHRPLTGLVLGTWALGSALAGLVYGATRFRTALHRRFLIGVTAMWLATFLLLVPDDVYPLMGLLFVGGFTIAPTLVSGMGLVEALAPKARLTEAMTWATTGITLGATAGVAIGGWAVDEYGSRSAFLTTVFSGTIAALAAYAGARKLAPRPPEEKPVVHADLEELGT</sequence>
<dbReference type="Pfam" id="PF07690">
    <property type="entry name" value="MFS_1"/>
    <property type="match status" value="1"/>
</dbReference>
<evidence type="ECO:0000256" key="4">
    <source>
        <dbReference type="ARBA" id="ARBA00023136"/>
    </source>
</evidence>
<dbReference type="SUPFAM" id="SSF103473">
    <property type="entry name" value="MFS general substrate transporter"/>
    <property type="match status" value="1"/>
</dbReference>
<evidence type="ECO:0000313" key="7">
    <source>
        <dbReference type="EMBL" id="KWW99815.1"/>
    </source>
</evidence>
<feature type="transmembrane region" description="Helical" evidence="5">
    <location>
        <begin position="280"/>
        <end position="297"/>
    </location>
</feature>
<feature type="transmembrane region" description="Helical" evidence="5">
    <location>
        <begin position="46"/>
        <end position="67"/>
    </location>
</feature>
<dbReference type="InterPro" id="IPR020846">
    <property type="entry name" value="MFS_dom"/>
</dbReference>
<dbReference type="InterPro" id="IPR036259">
    <property type="entry name" value="MFS_trans_sf"/>
</dbReference>
<evidence type="ECO:0000256" key="1">
    <source>
        <dbReference type="ARBA" id="ARBA00004651"/>
    </source>
</evidence>
<proteinExistence type="predicted"/>
<dbReference type="Proteomes" id="UP000070188">
    <property type="component" value="Unassembled WGS sequence"/>
</dbReference>
<feature type="transmembrane region" description="Helical" evidence="5">
    <location>
        <begin position="79"/>
        <end position="101"/>
    </location>
</feature>
<keyword evidence="3 5" id="KW-1133">Transmembrane helix</keyword>
<evidence type="ECO:0000313" key="8">
    <source>
        <dbReference type="Proteomes" id="UP000070188"/>
    </source>
</evidence>
<reference evidence="8" key="1">
    <citation type="submission" date="2015-04" db="EMBL/GenBank/DDBJ databases">
        <title>Physiological reanalysis, assessment of diazotrophy, and genome sequences of multiple isolates of Streptomyces thermoautotrophicus.</title>
        <authorList>
            <person name="MacKellar D.C."/>
            <person name="Lieber L."/>
            <person name="Norman J."/>
            <person name="Bolger A."/>
            <person name="Tobin C."/>
            <person name="Murray J.W."/>
            <person name="Chang R."/>
            <person name="Ford T."/>
            <person name="Nguyen P.Q."/>
            <person name="Woodward J."/>
            <person name="Permingeat H."/>
            <person name="Joshi N.S."/>
            <person name="Silver P.A."/>
            <person name="Usadel B."/>
            <person name="Rutherford A.W."/>
            <person name="Friesen M."/>
            <person name="Prell J."/>
        </authorList>
    </citation>
    <scope>NUCLEOTIDE SEQUENCE [LARGE SCALE GENOMIC DNA]</scope>
    <source>
        <strain evidence="8">H1</strain>
    </source>
</reference>
<evidence type="ECO:0000256" key="2">
    <source>
        <dbReference type="ARBA" id="ARBA00022692"/>
    </source>
</evidence>
<feature type="transmembrane region" description="Helical" evidence="5">
    <location>
        <begin position="337"/>
        <end position="360"/>
    </location>
</feature>
<feature type="transmembrane region" description="Helical" evidence="5">
    <location>
        <begin position="366"/>
        <end position="387"/>
    </location>
</feature>
<feature type="transmembrane region" description="Helical" evidence="5">
    <location>
        <begin position="148"/>
        <end position="165"/>
    </location>
</feature>
<dbReference type="PANTHER" id="PTHR23542">
    <property type="match status" value="1"/>
</dbReference>
<comment type="caution">
    <text evidence="7">The sequence shown here is derived from an EMBL/GenBank/DDBJ whole genome shotgun (WGS) entry which is preliminary data.</text>
</comment>
<name>A0A132MQ09_9ACTN</name>
<organism evidence="7 8">
    <name type="scientific">Carbonactinospora thermoautotrophica</name>
    <dbReference type="NCBI Taxonomy" id="1469144"/>
    <lineage>
        <taxon>Bacteria</taxon>
        <taxon>Bacillati</taxon>
        <taxon>Actinomycetota</taxon>
        <taxon>Actinomycetes</taxon>
        <taxon>Kitasatosporales</taxon>
        <taxon>Carbonactinosporaceae</taxon>
        <taxon>Carbonactinospora</taxon>
    </lineage>
</organism>
<dbReference type="AlphaFoldDB" id="A0A132MQ09"/>
<keyword evidence="4 5" id="KW-0472">Membrane</keyword>
<feature type="transmembrane region" description="Helical" evidence="5">
    <location>
        <begin position="303"/>
        <end position="325"/>
    </location>
</feature>
<feature type="transmembrane region" description="Helical" evidence="5">
    <location>
        <begin position="218"/>
        <end position="239"/>
    </location>
</feature>